<dbReference type="Gene3D" id="3.90.230.10">
    <property type="entry name" value="Creatinase/methionine aminopeptidase superfamily"/>
    <property type="match status" value="1"/>
</dbReference>
<dbReference type="InterPro" id="IPR036005">
    <property type="entry name" value="Creatinase/aminopeptidase-like"/>
</dbReference>
<accession>A0AAV9J373</accession>
<feature type="domain" description="Peptidase M24" evidence="7">
    <location>
        <begin position="365"/>
        <end position="582"/>
    </location>
</feature>
<feature type="domain" description="Creatinase N-terminal" evidence="8">
    <location>
        <begin position="9"/>
        <end position="133"/>
    </location>
</feature>
<keyword evidence="4" id="KW-0378">Hydrolase</keyword>
<evidence type="ECO:0000259" key="8">
    <source>
        <dbReference type="Pfam" id="PF01321"/>
    </source>
</evidence>
<dbReference type="Pfam" id="PF01321">
    <property type="entry name" value="Creatinase_N"/>
    <property type="match status" value="1"/>
</dbReference>
<evidence type="ECO:0000313" key="11">
    <source>
        <dbReference type="Proteomes" id="UP001301350"/>
    </source>
</evidence>
<reference evidence="10 11" key="1">
    <citation type="submission" date="2022-07" db="EMBL/GenBank/DDBJ databases">
        <title>Genome-wide signatures of adaptation to extreme environments.</title>
        <authorList>
            <person name="Cho C.H."/>
            <person name="Yoon H.S."/>
        </authorList>
    </citation>
    <scope>NUCLEOTIDE SEQUENCE [LARGE SCALE GENOMIC DNA]</scope>
    <source>
        <strain evidence="10 11">DBV 063 E5</strain>
    </source>
</reference>
<evidence type="ECO:0000259" key="7">
    <source>
        <dbReference type="Pfam" id="PF00557"/>
    </source>
</evidence>
<dbReference type="PANTHER" id="PTHR43763:SF6">
    <property type="entry name" value="XAA-PRO AMINOPEPTIDASE 1"/>
    <property type="match status" value="1"/>
</dbReference>
<dbReference type="GO" id="GO:0070006">
    <property type="term" value="F:metalloaminopeptidase activity"/>
    <property type="evidence" value="ECO:0007669"/>
    <property type="project" value="InterPro"/>
</dbReference>
<dbReference type="Pfam" id="PF00557">
    <property type="entry name" value="Peptidase_M24"/>
    <property type="match status" value="1"/>
</dbReference>
<feature type="compositionally biased region" description="Low complexity" evidence="6">
    <location>
        <begin position="239"/>
        <end position="259"/>
    </location>
</feature>
<evidence type="ECO:0000256" key="1">
    <source>
        <dbReference type="ARBA" id="ARBA00001936"/>
    </source>
</evidence>
<dbReference type="SUPFAM" id="SSF55920">
    <property type="entry name" value="Creatinase/aminopeptidase"/>
    <property type="match status" value="1"/>
</dbReference>
<dbReference type="InterPro" id="IPR000994">
    <property type="entry name" value="Pept_M24"/>
</dbReference>
<dbReference type="InterPro" id="IPR000587">
    <property type="entry name" value="Creatinase_N"/>
</dbReference>
<keyword evidence="11" id="KW-1185">Reference proteome</keyword>
<dbReference type="PANTHER" id="PTHR43763">
    <property type="entry name" value="XAA-PRO AMINOPEPTIDASE 1"/>
    <property type="match status" value="1"/>
</dbReference>
<dbReference type="Gene3D" id="3.40.350.10">
    <property type="entry name" value="Creatinase/prolidase N-terminal domain"/>
    <property type="match status" value="2"/>
</dbReference>
<evidence type="ECO:0000256" key="6">
    <source>
        <dbReference type="SAM" id="MobiDB-lite"/>
    </source>
</evidence>
<evidence type="ECO:0008006" key="12">
    <source>
        <dbReference type="Google" id="ProtNLM"/>
    </source>
</evidence>
<dbReference type="FunFam" id="3.40.350.10:FF:000003">
    <property type="entry name" value="Xaa-pro aminopeptidase P"/>
    <property type="match status" value="1"/>
</dbReference>
<keyword evidence="3" id="KW-0479">Metal-binding</keyword>
<keyword evidence="5" id="KW-0464">Manganese</keyword>
<dbReference type="Proteomes" id="UP001301350">
    <property type="component" value="Unassembled WGS sequence"/>
</dbReference>
<dbReference type="SUPFAM" id="SSF53092">
    <property type="entry name" value="Creatinase/prolidase N-terminal domain"/>
    <property type="match status" value="1"/>
</dbReference>
<organism evidence="10 11">
    <name type="scientific">Cyanidium caldarium</name>
    <name type="common">Red alga</name>
    <dbReference type="NCBI Taxonomy" id="2771"/>
    <lineage>
        <taxon>Eukaryota</taxon>
        <taxon>Rhodophyta</taxon>
        <taxon>Bangiophyceae</taxon>
        <taxon>Cyanidiales</taxon>
        <taxon>Cyanidiaceae</taxon>
        <taxon>Cyanidium</taxon>
    </lineage>
</organism>
<dbReference type="Pfam" id="PF16189">
    <property type="entry name" value="Creatinase_N_2"/>
    <property type="match status" value="2"/>
</dbReference>
<evidence type="ECO:0000256" key="2">
    <source>
        <dbReference type="ARBA" id="ARBA00008766"/>
    </source>
</evidence>
<dbReference type="GO" id="GO:0046872">
    <property type="term" value="F:metal ion binding"/>
    <property type="evidence" value="ECO:0007669"/>
    <property type="project" value="UniProtKB-KW"/>
</dbReference>
<feature type="domain" description="Peptidase M24 C-terminal" evidence="9">
    <location>
        <begin position="595"/>
        <end position="657"/>
    </location>
</feature>
<dbReference type="InterPro" id="IPR050422">
    <property type="entry name" value="X-Pro_aminopeptidase_P"/>
</dbReference>
<dbReference type="Pfam" id="PF16188">
    <property type="entry name" value="Peptidase_M24_C"/>
    <property type="match status" value="1"/>
</dbReference>
<evidence type="ECO:0000256" key="3">
    <source>
        <dbReference type="ARBA" id="ARBA00022723"/>
    </source>
</evidence>
<dbReference type="AlphaFoldDB" id="A0AAV9J373"/>
<dbReference type="FunFam" id="3.90.230.10:FF:000007">
    <property type="entry name" value="Xaa-Pro aminopeptidase P"/>
    <property type="match status" value="1"/>
</dbReference>
<evidence type="ECO:0000256" key="4">
    <source>
        <dbReference type="ARBA" id="ARBA00022801"/>
    </source>
</evidence>
<dbReference type="InterPro" id="IPR033740">
    <property type="entry name" value="Pept_M24B"/>
</dbReference>
<name>A0AAV9J373_CYACA</name>
<sequence length="660" mass="73490">MGMLTASERVLRLRQLLQERSLDAYLVPSEDAHSSEYVAVCDARRAFLSGFTGSAGTALVTRDAAYLFTDGRYFVQAGQELDGEVWELKKMGIDPPLEEFMGKVLPAGSVVGFDPETLSLAAYKRMHAVVRRSAISLAPVLGGNLVDMVWGEARPLPPASRVFVHPEAFAGESVLSKLQRVVQEMEKERVNWMVVCALDEVAWLLNLRGSDIQYNPVFLSYVVIKRIQSRSSMEPDTPSTAGHRSSTSTTGSSDPTAGSAVTLYTNADRMEPEALSTLDLIGVHILPYEAVFDDLQSEIDAGERVWIEPSRTNCRIGTSLGVPMLMQPQSGSAGIIEEGYGDRFLIKSSPIGLFKARKNPTELNGLRAAHVRDAVAVCRFLAHLERDLCERGVQLNEYEAAERLDALRAQQEHFVSPSFPTISSAGANAAIIHYRPTPEHCRPVTAAEIYLVDSGGQYLDGTTDITRTLHLGQPSKRERECFTRVLQGYIALERAVFPRGTTGQQLDVLARMYLWRVGLDFRHGTGHGVGCFLNVHEGPQMISFRASPHEAALEPGMTITNEPGYYEDNQFGMRFENVLLVRSVLDESQTGDRRPYYGFENITWVPADTRLLLLEMLNDDERQWLNAYHAAIRERLEPLLRDDACALAWLQRRCVPIEVR</sequence>
<protein>
    <recommendedName>
        <fullName evidence="12">Xaa-Pro aminopeptidase</fullName>
    </recommendedName>
</protein>
<feature type="region of interest" description="Disordered" evidence="6">
    <location>
        <begin position="232"/>
        <end position="259"/>
    </location>
</feature>
<dbReference type="GO" id="GO:0005737">
    <property type="term" value="C:cytoplasm"/>
    <property type="evidence" value="ECO:0007669"/>
    <property type="project" value="UniProtKB-ARBA"/>
</dbReference>
<comment type="caution">
    <text evidence="10">The sequence shown here is derived from an EMBL/GenBank/DDBJ whole genome shotgun (WGS) entry which is preliminary data.</text>
</comment>
<dbReference type="InterPro" id="IPR029149">
    <property type="entry name" value="Creatin/AminoP/Spt16_N"/>
</dbReference>
<dbReference type="EMBL" id="JANCYW010000020">
    <property type="protein sequence ID" value="KAK4538770.1"/>
    <property type="molecule type" value="Genomic_DNA"/>
</dbReference>
<evidence type="ECO:0000313" key="10">
    <source>
        <dbReference type="EMBL" id="KAK4538770.1"/>
    </source>
</evidence>
<gene>
    <name evidence="10" type="ORF">CDCA_CDCA20G4795</name>
</gene>
<evidence type="ECO:0000259" key="9">
    <source>
        <dbReference type="Pfam" id="PF16188"/>
    </source>
</evidence>
<proteinExistence type="inferred from homology"/>
<comment type="similarity">
    <text evidence="2">Belongs to the peptidase M24B family.</text>
</comment>
<evidence type="ECO:0000256" key="5">
    <source>
        <dbReference type="ARBA" id="ARBA00023211"/>
    </source>
</evidence>
<comment type="cofactor">
    <cofactor evidence="1">
        <name>Mn(2+)</name>
        <dbReference type="ChEBI" id="CHEBI:29035"/>
    </cofactor>
</comment>
<dbReference type="InterPro" id="IPR032416">
    <property type="entry name" value="Peptidase_M24_C"/>
</dbReference>
<dbReference type="CDD" id="cd01085">
    <property type="entry name" value="APP"/>
    <property type="match status" value="1"/>
</dbReference>